<evidence type="ECO:0000313" key="3">
    <source>
        <dbReference type="EMBL" id="RJY08329.1"/>
    </source>
</evidence>
<name>A0A419RRD3_9SPHN</name>
<feature type="repeat" description="TPR" evidence="2">
    <location>
        <begin position="71"/>
        <end position="104"/>
    </location>
</feature>
<dbReference type="Gene3D" id="3.40.50.300">
    <property type="entry name" value="P-loop containing nucleotide triphosphate hydrolases"/>
    <property type="match status" value="1"/>
</dbReference>
<dbReference type="InterPro" id="IPR011990">
    <property type="entry name" value="TPR-like_helical_dom_sf"/>
</dbReference>
<keyword evidence="4" id="KW-1185">Reference proteome</keyword>
<dbReference type="SUPFAM" id="SSF48452">
    <property type="entry name" value="TPR-like"/>
    <property type="match status" value="2"/>
</dbReference>
<dbReference type="GO" id="GO:0008476">
    <property type="term" value="F:protein-tyrosine sulfotransferase activity"/>
    <property type="evidence" value="ECO:0007669"/>
    <property type="project" value="InterPro"/>
</dbReference>
<dbReference type="InterPro" id="IPR019734">
    <property type="entry name" value="TPR_rpt"/>
</dbReference>
<dbReference type="InterPro" id="IPR027417">
    <property type="entry name" value="P-loop_NTPase"/>
</dbReference>
<dbReference type="PANTHER" id="PTHR12788:SF10">
    <property type="entry name" value="PROTEIN-TYROSINE SULFOTRANSFERASE"/>
    <property type="match status" value="1"/>
</dbReference>
<dbReference type="SUPFAM" id="SSF52540">
    <property type="entry name" value="P-loop containing nucleoside triphosphate hydrolases"/>
    <property type="match status" value="1"/>
</dbReference>
<evidence type="ECO:0000313" key="4">
    <source>
        <dbReference type="Proteomes" id="UP000285232"/>
    </source>
</evidence>
<sequence length="660" mass="74296">MDAEARLAAAQSQIKDGAFAAALETLAPLLAEEPPRRDALYMQAVALRYAARPREALTALQALKAASPDYGRAWQEEGHVYLATGRTDTALEAYRYATHCNPTLIASWERQIELLRQSGDVSGAQAAARQLAHVKSLPPAVLAASNHLHEGRLLKAEELARAFLKRHPRHVEAMRVLAEVGARLNIIEDAAFLLESALAFEPGNAAARLDYIQILRKQQRYEEAMTQARILHESDPTNPVFQSNLAIEAMHNNRFEEAFALFDEVLEKRPGDPATLTSRGHALKTFGQQDEAVESYRAAIRTMSQYGDAWFGLANLKTYRFTDDEVATMDAQEKAEGLPHQARVQLNFALGKALDDRQDYDRSFAHYERGNALKRAASRYDADQMSAEFQAQRDVCTPDLFARHEESGHPAPDPIFIVGLPRSGSTLLEQILASHSQVDGTLELPNILSLAHRLRRRKRVTEVSQYPQILHDLSPNQLQTFGEKYIEDTRIHRQGAPFFIDKMPNNFRHIGLIKLILPNAKIIDARREPMACCFSGFKQLFAEGQEFTYGLTEIGRYYHDYVELMRHWHGVLPGAICHVQYEDVVADTDAQVRRILDYLGLPFEDACVAFHKTERAVRTASSEQVRQPINTKGLAAWKPFEPWLDPLKDALGSALENYRL</sequence>
<dbReference type="EMBL" id="RAHX01000001">
    <property type="protein sequence ID" value="RJY08329.1"/>
    <property type="molecule type" value="Genomic_DNA"/>
</dbReference>
<dbReference type="PROSITE" id="PS50005">
    <property type="entry name" value="TPR"/>
    <property type="match status" value="1"/>
</dbReference>
<dbReference type="Pfam" id="PF13469">
    <property type="entry name" value="Sulfotransfer_3"/>
    <property type="match status" value="1"/>
</dbReference>
<gene>
    <name evidence="3" type="ORF">D6201_02220</name>
</gene>
<dbReference type="PANTHER" id="PTHR12788">
    <property type="entry name" value="PROTEIN-TYROSINE SULFOTRANSFERASE 2"/>
    <property type="match status" value="1"/>
</dbReference>
<protein>
    <submittedName>
        <fullName evidence="3">Sulfotransferase family protein</fullName>
    </submittedName>
</protein>
<dbReference type="RefSeq" id="WP_120047216.1">
    <property type="nucleotide sequence ID" value="NZ_RAHX01000001.1"/>
</dbReference>
<dbReference type="Gene3D" id="1.25.40.10">
    <property type="entry name" value="Tetratricopeptide repeat domain"/>
    <property type="match status" value="3"/>
</dbReference>
<keyword evidence="2" id="KW-0802">TPR repeat</keyword>
<keyword evidence="1 3" id="KW-0808">Transferase</keyword>
<evidence type="ECO:0000256" key="2">
    <source>
        <dbReference type="PROSITE-ProRule" id="PRU00339"/>
    </source>
</evidence>
<dbReference type="Pfam" id="PF14559">
    <property type="entry name" value="TPR_19"/>
    <property type="match status" value="1"/>
</dbReference>
<dbReference type="Pfam" id="PF13432">
    <property type="entry name" value="TPR_16"/>
    <property type="match status" value="1"/>
</dbReference>
<evidence type="ECO:0000256" key="1">
    <source>
        <dbReference type="ARBA" id="ARBA00022679"/>
    </source>
</evidence>
<dbReference type="AlphaFoldDB" id="A0A419RRD3"/>
<accession>A0A419RRD3</accession>
<dbReference type="OrthoDB" id="9800698at2"/>
<proteinExistence type="predicted"/>
<dbReference type="Proteomes" id="UP000285232">
    <property type="component" value="Unassembled WGS sequence"/>
</dbReference>
<organism evidence="3 4">
    <name type="scientific">Aurantiacibacter aquimixticola</name>
    <dbReference type="NCBI Taxonomy" id="1958945"/>
    <lineage>
        <taxon>Bacteria</taxon>
        <taxon>Pseudomonadati</taxon>
        <taxon>Pseudomonadota</taxon>
        <taxon>Alphaproteobacteria</taxon>
        <taxon>Sphingomonadales</taxon>
        <taxon>Erythrobacteraceae</taxon>
        <taxon>Aurantiacibacter</taxon>
    </lineage>
</organism>
<comment type="caution">
    <text evidence="3">The sequence shown here is derived from an EMBL/GenBank/DDBJ whole genome shotgun (WGS) entry which is preliminary data.</text>
</comment>
<dbReference type="Pfam" id="PF13181">
    <property type="entry name" value="TPR_8"/>
    <property type="match status" value="1"/>
</dbReference>
<reference evidence="3 4" key="1">
    <citation type="journal article" date="2017" name="Int. J. Syst. Evol. Microbiol.">
        <title>Erythrobacter aquimixticola sp. nov., isolated from the junction between the ocean and a freshwater spring.</title>
        <authorList>
            <person name="Park S."/>
            <person name="Jung Y.T."/>
            <person name="Choi S.J."/>
            <person name="Yoon J.H."/>
        </authorList>
    </citation>
    <scope>NUCLEOTIDE SEQUENCE [LARGE SCALE GENOMIC DNA]</scope>
    <source>
        <strain evidence="3 4">JSSK-14</strain>
    </source>
</reference>
<dbReference type="SMART" id="SM00028">
    <property type="entry name" value="TPR"/>
    <property type="match status" value="7"/>
</dbReference>
<dbReference type="InterPro" id="IPR026634">
    <property type="entry name" value="TPST-like"/>
</dbReference>